<evidence type="ECO:0000259" key="1">
    <source>
        <dbReference type="Pfam" id="PF00534"/>
    </source>
</evidence>
<dbReference type="InterPro" id="IPR001296">
    <property type="entry name" value="Glyco_trans_1"/>
</dbReference>
<evidence type="ECO:0000313" key="4">
    <source>
        <dbReference type="Proteomes" id="UP001302429"/>
    </source>
</evidence>
<dbReference type="SUPFAM" id="SSF53756">
    <property type="entry name" value="UDP-Glycosyltransferase/glycogen phosphorylase"/>
    <property type="match status" value="1"/>
</dbReference>
<dbReference type="CDD" id="cd03794">
    <property type="entry name" value="GT4_WbuB-like"/>
    <property type="match status" value="1"/>
</dbReference>
<name>A0AA97I118_9SPHN</name>
<dbReference type="Proteomes" id="UP001302429">
    <property type="component" value="Chromosome"/>
</dbReference>
<feature type="domain" description="Glycosyl transferase family 1" evidence="1">
    <location>
        <begin position="214"/>
        <end position="378"/>
    </location>
</feature>
<dbReference type="PANTHER" id="PTHR12526">
    <property type="entry name" value="GLYCOSYLTRANSFERASE"/>
    <property type="match status" value="1"/>
</dbReference>
<dbReference type="RefSeq" id="WP_317081155.1">
    <property type="nucleotide sequence ID" value="NZ_CP136594.1"/>
</dbReference>
<proteinExistence type="predicted"/>
<keyword evidence="4" id="KW-1185">Reference proteome</keyword>
<dbReference type="GO" id="GO:0016757">
    <property type="term" value="F:glycosyltransferase activity"/>
    <property type="evidence" value="ECO:0007669"/>
    <property type="project" value="InterPro"/>
</dbReference>
<dbReference type="Gene3D" id="3.40.50.2000">
    <property type="entry name" value="Glycogen Phosphorylase B"/>
    <property type="match status" value="2"/>
</dbReference>
<dbReference type="AlphaFoldDB" id="A0AA97I118"/>
<evidence type="ECO:0000313" key="3">
    <source>
        <dbReference type="EMBL" id="WOE74805.1"/>
    </source>
</evidence>
<evidence type="ECO:0000259" key="2">
    <source>
        <dbReference type="Pfam" id="PF13579"/>
    </source>
</evidence>
<dbReference type="Pfam" id="PF13579">
    <property type="entry name" value="Glyco_trans_4_4"/>
    <property type="match status" value="1"/>
</dbReference>
<feature type="domain" description="Glycosyltransferase subfamily 4-like N-terminal" evidence="2">
    <location>
        <begin position="20"/>
        <end position="194"/>
    </location>
</feature>
<dbReference type="Pfam" id="PF00534">
    <property type="entry name" value="Glycos_transf_1"/>
    <property type="match status" value="1"/>
</dbReference>
<gene>
    <name evidence="3" type="ORF">RB602_13300</name>
</gene>
<protein>
    <submittedName>
        <fullName evidence="3">Glycosyltransferase family 4 protein</fullName>
    </submittedName>
</protein>
<dbReference type="KEGG" id="acoa:RB602_13300"/>
<reference evidence="3 4" key="1">
    <citation type="submission" date="2023-10" db="EMBL/GenBank/DDBJ databases">
        <title>Complete genome sequence of a Sphingomonadaceae bacterium.</title>
        <authorList>
            <person name="Yan C."/>
        </authorList>
    </citation>
    <scope>NUCLEOTIDE SEQUENCE [LARGE SCALE GENOMIC DNA]</scope>
    <source>
        <strain evidence="3 4">SCSIO 66989</strain>
    </source>
</reference>
<dbReference type="PANTHER" id="PTHR12526:SF638">
    <property type="entry name" value="SPORE COAT PROTEIN SA"/>
    <property type="match status" value="1"/>
</dbReference>
<organism evidence="3 4">
    <name type="scientific">Alterisphingorhabdus coralli</name>
    <dbReference type="NCBI Taxonomy" id="3071408"/>
    <lineage>
        <taxon>Bacteria</taxon>
        <taxon>Pseudomonadati</taxon>
        <taxon>Pseudomonadota</taxon>
        <taxon>Alphaproteobacteria</taxon>
        <taxon>Sphingomonadales</taxon>
        <taxon>Sphingomonadaceae</taxon>
        <taxon>Alterisphingorhabdus (ex Yan et al. 2024)</taxon>
    </lineage>
</organism>
<accession>A0AA97I118</accession>
<sequence>MPLKIVYLHQYFNTPEMQGGTRSYEFAKRLVAKGHKVDLITSDRSPESKGKSGWRTTDEDGITVHWYAVPYSNEMGFFERVKAFFAFAYASTRYAISIDADIVFATSTPLTIAIPGILKKWTAKVPLVFEVRDLWPELPIAVGALKNPILKFAARLLESLAYKNSEAVVALSPGMRDGVLKTGYDPQRVCVIPNACDNESFIAEPDKIMAFRNARDWLGNNPLLLYAGTLGLINGVGYLVDVARHLQNIAPNVRLLIVGEGQERRKIHEQAIAAGVLNNNLFIENYLPKNEMATLFGAADISASLFIDLPEMRANSANKFFDTLAAGRPILINYGGWQAKIVSETRAGLVTWGMPIEDVANHIAEHIADEDWLKSASKSSKRLSQELFDRDKLADEFAILLEMAAQKKGDQVSKISQNQYD</sequence>
<dbReference type="InterPro" id="IPR028098">
    <property type="entry name" value="Glyco_trans_4-like_N"/>
</dbReference>
<dbReference type="EMBL" id="CP136594">
    <property type="protein sequence ID" value="WOE74805.1"/>
    <property type="molecule type" value="Genomic_DNA"/>
</dbReference>